<dbReference type="InterPro" id="IPR021529">
    <property type="entry name" value="DUF2798"/>
</dbReference>
<accession>A0A4P7NYZ6</accession>
<evidence type="ECO:0000256" key="1">
    <source>
        <dbReference type="SAM" id="Phobius"/>
    </source>
</evidence>
<feature type="transmembrane region" description="Helical" evidence="1">
    <location>
        <begin position="40"/>
        <end position="60"/>
    </location>
</feature>
<reference evidence="2 3" key="1">
    <citation type="submission" date="2018-08" db="EMBL/GenBank/DDBJ databases">
        <title>Horizontal acquisition of hydrogen conversion ability and other habitat adaptations in Hydrogenovibrio crunogenus strains.</title>
        <authorList>
            <person name="Gonnella G."/>
            <person name="Adam N."/>
            <person name="Perner M."/>
        </authorList>
    </citation>
    <scope>NUCLEOTIDE SEQUENCE [LARGE SCALE GENOMIC DNA]</scope>
    <source>
        <strain evidence="2 3">SP-41</strain>
    </source>
</reference>
<keyword evidence="1" id="KW-1133">Transmembrane helix</keyword>
<evidence type="ECO:0000313" key="2">
    <source>
        <dbReference type="EMBL" id="QBZ82898.1"/>
    </source>
</evidence>
<evidence type="ECO:0008006" key="4">
    <source>
        <dbReference type="Google" id="ProtNLM"/>
    </source>
</evidence>
<dbReference type="Proteomes" id="UP000296201">
    <property type="component" value="Chromosome"/>
</dbReference>
<dbReference type="EMBL" id="CP032096">
    <property type="protein sequence ID" value="QBZ82898.1"/>
    <property type="molecule type" value="Genomic_DNA"/>
</dbReference>
<sequence>MLSQQYHRLVSAFIMSIMMVFIMTGVITAVNTGIEGDFLYRWWEAMIVAWPIAFIVILLISKHVQKTAAKICCK</sequence>
<gene>
    <name evidence="2" type="ORF">GHNINEIG_00937</name>
</gene>
<dbReference type="AlphaFoldDB" id="A0A4P7NYZ6"/>
<proteinExistence type="predicted"/>
<keyword evidence="1" id="KW-0472">Membrane</keyword>
<keyword evidence="1" id="KW-0812">Transmembrane</keyword>
<keyword evidence="3" id="KW-1185">Reference proteome</keyword>
<dbReference type="OrthoDB" id="8481133at2"/>
<dbReference type="RefSeq" id="WP_135795564.1">
    <property type="nucleotide sequence ID" value="NZ_CP032096.1"/>
</dbReference>
<name>A0A4P7NYZ6_9GAMM</name>
<evidence type="ECO:0000313" key="3">
    <source>
        <dbReference type="Proteomes" id="UP000296201"/>
    </source>
</evidence>
<organism evidence="2 3">
    <name type="scientific">Hydrogenovibrio crunogenus</name>
    <dbReference type="NCBI Taxonomy" id="39765"/>
    <lineage>
        <taxon>Bacteria</taxon>
        <taxon>Pseudomonadati</taxon>
        <taxon>Pseudomonadota</taxon>
        <taxon>Gammaproteobacteria</taxon>
        <taxon>Thiotrichales</taxon>
        <taxon>Piscirickettsiaceae</taxon>
        <taxon>Hydrogenovibrio</taxon>
    </lineage>
</organism>
<feature type="transmembrane region" description="Helical" evidence="1">
    <location>
        <begin position="12"/>
        <end position="34"/>
    </location>
</feature>
<dbReference type="Pfam" id="PF11391">
    <property type="entry name" value="DUF2798"/>
    <property type="match status" value="1"/>
</dbReference>
<protein>
    <recommendedName>
        <fullName evidence="4">DUF2798 domain-containing protein</fullName>
    </recommendedName>
</protein>